<dbReference type="EMBL" id="FNPI01000001">
    <property type="protein sequence ID" value="SDY09316.1"/>
    <property type="molecule type" value="Genomic_DNA"/>
</dbReference>
<keyword evidence="1" id="KW-0812">Transmembrane</keyword>
<evidence type="ECO:0000313" key="3">
    <source>
        <dbReference type="Proteomes" id="UP000198935"/>
    </source>
</evidence>
<evidence type="ECO:0000256" key="1">
    <source>
        <dbReference type="SAM" id="Phobius"/>
    </source>
</evidence>
<proteinExistence type="predicted"/>
<dbReference type="Proteomes" id="UP000198935">
    <property type="component" value="Unassembled WGS sequence"/>
</dbReference>
<organism evidence="2 3">
    <name type="scientific">Evansella caseinilytica</name>
    <dbReference type="NCBI Taxonomy" id="1503961"/>
    <lineage>
        <taxon>Bacteria</taxon>
        <taxon>Bacillati</taxon>
        <taxon>Bacillota</taxon>
        <taxon>Bacilli</taxon>
        <taxon>Bacillales</taxon>
        <taxon>Bacillaceae</taxon>
        <taxon>Evansella</taxon>
    </lineage>
</organism>
<dbReference type="AlphaFoldDB" id="A0A1H3H1B8"/>
<reference evidence="3" key="1">
    <citation type="submission" date="2016-10" db="EMBL/GenBank/DDBJ databases">
        <authorList>
            <person name="Varghese N."/>
            <person name="Submissions S."/>
        </authorList>
    </citation>
    <scope>NUCLEOTIDE SEQUENCE [LARGE SCALE GENOMIC DNA]</scope>
    <source>
        <strain evidence="3">SP</strain>
    </source>
</reference>
<name>A0A1H3H1B8_9BACI</name>
<keyword evidence="3" id="KW-1185">Reference proteome</keyword>
<gene>
    <name evidence="2" type="ORF">SAMN05421736_101348</name>
</gene>
<evidence type="ECO:0000313" key="2">
    <source>
        <dbReference type="EMBL" id="SDY09316.1"/>
    </source>
</evidence>
<accession>A0A1H3H1B8</accession>
<keyword evidence="1" id="KW-1133">Transmembrane helix</keyword>
<protein>
    <submittedName>
        <fullName evidence="2">Uncharacterized protein</fullName>
    </submittedName>
</protein>
<sequence length="77" mass="9177">MILLYFLLCISLFLYEWNDLHKKNSKKMTYVKVFGLLTVTALYTGWVLFVDISFVPTPNQILNTLFQPVQQFLTLRW</sequence>
<keyword evidence="1" id="KW-0472">Membrane</keyword>
<feature type="transmembrane region" description="Helical" evidence="1">
    <location>
        <begin position="34"/>
        <end position="55"/>
    </location>
</feature>
<dbReference type="STRING" id="1503961.SAMN05421736_101348"/>